<gene>
    <name evidence="5" type="ORF">HUG15_05265</name>
    <name evidence="6" type="ORF">HUG15_05600</name>
</gene>
<organism evidence="6 7">
    <name type="scientific">Salicibibacter cibarius</name>
    <dbReference type="NCBI Taxonomy" id="2743000"/>
    <lineage>
        <taxon>Bacteria</taxon>
        <taxon>Bacillati</taxon>
        <taxon>Bacillota</taxon>
        <taxon>Bacilli</taxon>
        <taxon>Bacillales</taxon>
        <taxon>Bacillaceae</taxon>
        <taxon>Salicibibacter</taxon>
    </lineage>
</organism>
<evidence type="ECO:0000313" key="6">
    <source>
        <dbReference type="EMBL" id="QQK75129.1"/>
    </source>
</evidence>
<dbReference type="RefSeq" id="WP_200127637.1">
    <property type="nucleotide sequence ID" value="NZ_CP054705.1"/>
</dbReference>
<dbReference type="GO" id="GO:0005524">
    <property type="term" value="F:ATP binding"/>
    <property type="evidence" value="ECO:0007669"/>
    <property type="project" value="UniProtKB-KW"/>
</dbReference>
<reference evidence="6 7" key="1">
    <citation type="submission" date="2020-06" db="EMBL/GenBank/DDBJ databases">
        <title>Genomic analysis of Salicibibacter sp. NKC5-3.</title>
        <authorList>
            <person name="Oh Y.J."/>
        </authorList>
    </citation>
    <scope>NUCLEOTIDE SEQUENCE [LARGE SCALE GENOMIC DNA]</scope>
    <source>
        <strain evidence="6 7">NKC5-3</strain>
    </source>
</reference>
<dbReference type="Proteomes" id="UP000595823">
    <property type="component" value="Chromosome"/>
</dbReference>
<evidence type="ECO:0000256" key="3">
    <source>
        <dbReference type="ARBA" id="ARBA00022840"/>
    </source>
</evidence>
<keyword evidence="2" id="KW-0378">Hydrolase</keyword>
<dbReference type="KEGG" id="scia:HUG15_05600"/>
<dbReference type="GO" id="GO:0016787">
    <property type="term" value="F:hydrolase activity"/>
    <property type="evidence" value="ECO:0007669"/>
    <property type="project" value="UniProtKB-KW"/>
</dbReference>
<protein>
    <submittedName>
        <fullName evidence="6">DNA primase</fullName>
    </submittedName>
</protein>
<accession>A0A7T6Z1C7</accession>
<dbReference type="InterPro" id="IPR014015">
    <property type="entry name" value="Helicase_SF3_DNA-vir"/>
</dbReference>
<name>A0A7T6Z1C7_9BACI</name>
<evidence type="ECO:0000256" key="1">
    <source>
        <dbReference type="ARBA" id="ARBA00022741"/>
    </source>
</evidence>
<evidence type="ECO:0000259" key="4">
    <source>
        <dbReference type="PROSITE" id="PS51206"/>
    </source>
</evidence>
<proteinExistence type="predicted"/>
<dbReference type="NCBIfam" id="TIGR01613">
    <property type="entry name" value="primase_Cterm"/>
    <property type="match status" value="1"/>
</dbReference>
<dbReference type="Pfam" id="PF19263">
    <property type="entry name" value="DUF5906"/>
    <property type="match status" value="1"/>
</dbReference>
<dbReference type="PANTHER" id="PTHR35372">
    <property type="entry name" value="ATP BINDING PROTEIN-RELATED"/>
    <property type="match status" value="1"/>
</dbReference>
<evidence type="ECO:0000313" key="7">
    <source>
        <dbReference type="Proteomes" id="UP000595823"/>
    </source>
</evidence>
<dbReference type="SUPFAM" id="SSF52540">
    <property type="entry name" value="P-loop containing nucleoside triphosphate hydrolases"/>
    <property type="match status" value="1"/>
</dbReference>
<dbReference type="PROSITE" id="PS51206">
    <property type="entry name" value="SF3_HELICASE_1"/>
    <property type="match status" value="1"/>
</dbReference>
<dbReference type="AlphaFoldDB" id="A0A7T6Z1C7"/>
<feature type="domain" description="SF3 helicase" evidence="4">
    <location>
        <begin position="326"/>
        <end position="486"/>
    </location>
</feature>
<keyword evidence="3" id="KW-0067">ATP-binding</keyword>
<dbReference type="InterPro" id="IPR045455">
    <property type="entry name" value="NrS-1_pol-like_helicase"/>
</dbReference>
<dbReference type="EMBL" id="CP054705">
    <property type="protein sequence ID" value="QQK75129.1"/>
    <property type="molecule type" value="Genomic_DNA"/>
</dbReference>
<sequence>MYVEFKAGEKHAAKGADIAETHDAFQDAGYILTTDDLVVDIDDLPKETIQNILDIFNIRTERVWTTRGVHLYFKKPDGFKGASKVIPLGFNVEFKHNKNTYATAVKQNGEERLIENPGIREDLPSILHTRKTLQNLQGLSDGDGRNNAMFNHRVKIQGLVDNWEQVLRFINNHIFADPLSDQEFQTLARDDIPVDKKDMKEPDYANLIMRKYNVVMFTNNLYFRLNDEYTNDEHRLRRMVANEVGAVKTTFMDEVIKQMRYTAPLIEDDKAFDIKFSNGILRNGKFIPIDFKEFTPYYVKIPYTPDAEPVKEVDDYLYMLTEGDEQYKNLVLEVLGHTLVTDKEFKRLLAKFFVFVGSGGNGKGTLLEIIRNILGRDNCSSLSIKDMADERYLYNIKGNLANLGDDIEDEPINNERIKILKNISTCDDISIRAMRENSETVSITTSLIFTSNHLLKSWEKGDAYKRRILWLPMYTKPTNKDPKFITKITTDKALEYWVKLVVEGYFRLYENNGFTHSDKVEQFNQEYHYENDSIQQYLELVEQDDFINQPVADAFKVYEEWCEDNLIKPRSTRAFSKDIKEKYNLTAKQRKVNGRNKKTFLLSESEIKP</sequence>
<dbReference type="InterPro" id="IPR006500">
    <property type="entry name" value="Helicase_put_C_phage/plasmid"/>
</dbReference>
<dbReference type="EMBL" id="CP054705">
    <property type="protein sequence ID" value="QQK75067.1"/>
    <property type="molecule type" value="Genomic_DNA"/>
</dbReference>
<dbReference type="KEGG" id="scia:HUG15_05265"/>
<dbReference type="InterPro" id="IPR051620">
    <property type="entry name" value="ORF904-like_C"/>
</dbReference>
<dbReference type="InterPro" id="IPR027417">
    <property type="entry name" value="P-loop_NTPase"/>
</dbReference>
<keyword evidence="1" id="KW-0547">Nucleotide-binding</keyword>
<keyword evidence="7" id="KW-1185">Reference proteome</keyword>
<dbReference type="Gene3D" id="3.40.50.300">
    <property type="entry name" value="P-loop containing nucleotide triphosphate hydrolases"/>
    <property type="match status" value="1"/>
</dbReference>
<evidence type="ECO:0000313" key="5">
    <source>
        <dbReference type="EMBL" id="QQK75067.1"/>
    </source>
</evidence>
<evidence type="ECO:0000256" key="2">
    <source>
        <dbReference type="ARBA" id="ARBA00022801"/>
    </source>
</evidence>
<dbReference type="PANTHER" id="PTHR35372:SF2">
    <property type="entry name" value="SF3 HELICASE DOMAIN-CONTAINING PROTEIN"/>
    <property type="match status" value="1"/>
</dbReference>